<dbReference type="InterPro" id="IPR037066">
    <property type="entry name" value="Plug_dom_sf"/>
</dbReference>
<comment type="caution">
    <text evidence="10">The sequence shown here is derived from an EMBL/GenBank/DDBJ whole genome shotgun (WGS) entry which is preliminary data.</text>
</comment>
<evidence type="ECO:0000256" key="3">
    <source>
        <dbReference type="ARBA" id="ARBA00022692"/>
    </source>
</evidence>
<dbReference type="GO" id="GO:0015344">
    <property type="term" value="F:siderophore uptake transmembrane transporter activity"/>
    <property type="evidence" value="ECO:0007669"/>
    <property type="project" value="TreeGrafter"/>
</dbReference>
<evidence type="ECO:0000256" key="5">
    <source>
        <dbReference type="ARBA" id="ARBA00023136"/>
    </source>
</evidence>
<dbReference type="Gene3D" id="2.170.130.10">
    <property type="entry name" value="TonB-dependent receptor, plug domain"/>
    <property type="match status" value="1"/>
</dbReference>
<dbReference type="AlphaFoldDB" id="E6QAX6"/>
<dbReference type="SUPFAM" id="SSF56935">
    <property type="entry name" value="Porins"/>
    <property type="match status" value="1"/>
</dbReference>
<accession>E6QAX6</accession>
<dbReference type="Pfam" id="PF07715">
    <property type="entry name" value="Plug"/>
    <property type="match status" value="1"/>
</dbReference>
<keyword evidence="6" id="KW-0998">Cell outer membrane</keyword>
<protein>
    <submittedName>
        <fullName evidence="10">Putative Porin</fullName>
    </submittedName>
</protein>
<dbReference type="PANTHER" id="PTHR30069">
    <property type="entry name" value="TONB-DEPENDENT OUTER MEMBRANE RECEPTOR"/>
    <property type="match status" value="1"/>
</dbReference>
<dbReference type="PROSITE" id="PS52016">
    <property type="entry name" value="TONB_DEPENDENT_REC_3"/>
    <property type="match status" value="1"/>
</dbReference>
<comment type="subcellular location">
    <subcellularLocation>
        <location evidence="1">Cell outer membrane</location>
        <topology evidence="1">Multi-pass membrane protein</topology>
    </subcellularLocation>
</comment>
<organism evidence="10">
    <name type="scientific">mine drainage metagenome</name>
    <dbReference type="NCBI Taxonomy" id="410659"/>
    <lineage>
        <taxon>unclassified sequences</taxon>
        <taxon>metagenomes</taxon>
        <taxon>ecological metagenomes</taxon>
    </lineage>
</organism>
<evidence type="ECO:0000256" key="7">
    <source>
        <dbReference type="SAM" id="MobiDB-lite"/>
    </source>
</evidence>
<evidence type="ECO:0000256" key="6">
    <source>
        <dbReference type="ARBA" id="ARBA00023237"/>
    </source>
</evidence>
<keyword evidence="5" id="KW-0472">Membrane</keyword>
<evidence type="ECO:0000259" key="9">
    <source>
        <dbReference type="Pfam" id="PF07715"/>
    </source>
</evidence>
<evidence type="ECO:0000256" key="4">
    <source>
        <dbReference type="ARBA" id="ARBA00023077"/>
    </source>
</evidence>
<proteinExistence type="predicted"/>
<dbReference type="InterPro" id="IPR012910">
    <property type="entry name" value="Plug_dom"/>
</dbReference>
<evidence type="ECO:0000256" key="1">
    <source>
        <dbReference type="ARBA" id="ARBA00004571"/>
    </source>
</evidence>
<keyword evidence="3" id="KW-0812">Transmembrane</keyword>
<dbReference type="PANTHER" id="PTHR30069:SF39">
    <property type="entry name" value="BLL6183 PROTEIN"/>
    <property type="match status" value="1"/>
</dbReference>
<evidence type="ECO:0000256" key="2">
    <source>
        <dbReference type="ARBA" id="ARBA00022448"/>
    </source>
</evidence>
<reference evidence="10" key="1">
    <citation type="submission" date="2009-10" db="EMBL/GenBank/DDBJ databases">
        <title>Diversity of trophic interactions inside an arsenic-rich microbial ecosystem.</title>
        <authorList>
            <person name="Bertin P.N."/>
            <person name="Heinrich-Salmeron A."/>
            <person name="Pelletier E."/>
            <person name="Goulhen-Chollet F."/>
            <person name="Arsene-Ploetze F."/>
            <person name="Gallien S."/>
            <person name="Calteau A."/>
            <person name="Vallenet D."/>
            <person name="Casiot C."/>
            <person name="Chane-Woon-Ming B."/>
            <person name="Giloteaux L."/>
            <person name="Barakat M."/>
            <person name="Bonnefoy V."/>
            <person name="Bruneel O."/>
            <person name="Chandler M."/>
            <person name="Cleiss J."/>
            <person name="Duran R."/>
            <person name="Elbaz-Poulichet F."/>
            <person name="Fonknechten N."/>
            <person name="Lauga B."/>
            <person name="Mornico D."/>
            <person name="Ortet P."/>
            <person name="Schaeffer C."/>
            <person name="Siguier P."/>
            <person name="Alexander Thil Smith A."/>
            <person name="Van Dorsselaer A."/>
            <person name="Weissenbach J."/>
            <person name="Medigue C."/>
            <person name="Le Paslier D."/>
        </authorList>
    </citation>
    <scope>NUCLEOTIDE SEQUENCE</scope>
</reference>
<dbReference type="Gene3D" id="2.40.170.20">
    <property type="entry name" value="TonB-dependent receptor, beta-barrel domain"/>
    <property type="match status" value="1"/>
</dbReference>
<feature type="domain" description="TonB-dependent receptor-like beta-barrel" evidence="8">
    <location>
        <begin position="264"/>
        <end position="676"/>
    </location>
</feature>
<gene>
    <name evidence="10" type="ORF">CARN5_2164</name>
</gene>
<evidence type="ECO:0000313" key="10">
    <source>
        <dbReference type="EMBL" id="CBI04352.1"/>
    </source>
</evidence>
<dbReference type="GO" id="GO:0009279">
    <property type="term" value="C:cell outer membrane"/>
    <property type="evidence" value="ECO:0007669"/>
    <property type="project" value="UniProtKB-SubCell"/>
</dbReference>
<sequence length="722" mass="78842">MMLHFKQPLISRHPLKVAIALALTTVAAQQVAIADTPVLPMVQSTASPMGSTSGNSATAPYSSPLDSTQTEETITGQAISAMNPTGDFAQSLANLPNMNIVPTGNNGIDGSNIYMRGMDQSLINFTMDGIPINSPIGYGFYSNENLPPQYISAINVKPGPGSAATVGNANFAGTVAIHSVTPSNHFSATPFYGYGSFGTQSYGGVINSGEILGGIIPTKILLGATNTRSNGYFYNTQSHKYTFIFKSISQIGPGRLTLFFFQNNQTWNFYNGATKQETAEYGRRYSGNSADPGSPDYYGDNFKTFLNWQSYVKYAFHIGRLELSDQYYYFSGKGGGTFTQNNRAAPGGFYLATKLFPVHEFGNIFKARYPFSSGSLEAGVWADSDNETAFQYQSNLYNRFTGALVSAPVSQPVVTESVQPYVQGEWSPVTTLRLTTGVKLLNLHRTWRDYVSKMERAANFNQWLPSFGVNYALQPNWHLYFNYTRSAEAPSSSQLTASYFNSGLQPEIANSYEAGTYWHQGAWGGRFTAFRTNFENYILSTPVVIGNQVFSTQSNAGAAIYQGLEFSNTYQITPWLSAFANFGILDARMTSKNQPALQAPHHTEAVGLNVKTAHWQGMLAVQQIGSRYYATGATGNSKLDGYVAGSLSVAYDTGELSLWKGYTLPNLQISAHVNNLFNNDYALSASPSTSSAGAAYQLAQPINAFAEISTTFWVPRRFKWVA</sequence>
<dbReference type="InterPro" id="IPR036942">
    <property type="entry name" value="Beta-barrel_TonB_sf"/>
</dbReference>
<dbReference type="InterPro" id="IPR000531">
    <property type="entry name" value="Beta-barrel_TonB"/>
</dbReference>
<dbReference type="GO" id="GO:0044718">
    <property type="term" value="P:siderophore transmembrane transport"/>
    <property type="evidence" value="ECO:0007669"/>
    <property type="project" value="TreeGrafter"/>
</dbReference>
<dbReference type="EMBL" id="CABP01000060">
    <property type="protein sequence ID" value="CBI04352.1"/>
    <property type="molecule type" value="Genomic_DNA"/>
</dbReference>
<dbReference type="InterPro" id="IPR039426">
    <property type="entry name" value="TonB-dep_rcpt-like"/>
</dbReference>
<feature type="region of interest" description="Disordered" evidence="7">
    <location>
        <begin position="45"/>
        <end position="71"/>
    </location>
</feature>
<evidence type="ECO:0000259" key="8">
    <source>
        <dbReference type="Pfam" id="PF00593"/>
    </source>
</evidence>
<feature type="domain" description="TonB-dependent receptor plug" evidence="9">
    <location>
        <begin position="65"/>
        <end position="173"/>
    </location>
</feature>
<keyword evidence="2" id="KW-0813">Transport</keyword>
<name>E6QAX6_9ZZZZ</name>
<dbReference type="Pfam" id="PF00593">
    <property type="entry name" value="TonB_dep_Rec_b-barrel"/>
    <property type="match status" value="1"/>
</dbReference>
<keyword evidence="4" id="KW-0798">TonB box</keyword>